<dbReference type="InterPro" id="IPR011004">
    <property type="entry name" value="Trimer_LpxA-like_sf"/>
</dbReference>
<evidence type="ECO:0000313" key="6">
    <source>
        <dbReference type="Proteomes" id="UP000546970"/>
    </source>
</evidence>
<evidence type="ECO:0000256" key="1">
    <source>
        <dbReference type="ARBA" id="ARBA00010443"/>
    </source>
</evidence>
<dbReference type="PANTHER" id="PTHR43523:SF6">
    <property type="entry name" value="GLYCOGEN BIOSYNTHESIS PROTEIN GLGD"/>
    <property type="match status" value="1"/>
</dbReference>
<reference evidence="5 6" key="1">
    <citation type="submission" date="2020-04" db="EMBL/GenBank/DDBJ databases">
        <title>Collinsella sp. KGMB02528 nov., an anaerobic actinobacterium isolated from human feces.</title>
        <authorList>
            <person name="Han K.-I."/>
            <person name="Eom M.K."/>
            <person name="Kim J.-S."/>
            <person name="Lee K.C."/>
            <person name="Suh M.K."/>
            <person name="Park S.-H."/>
            <person name="Lee J.H."/>
            <person name="Kang S.W."/>
            <person name="Park J.-E."/>
            <person name="Oh B.S."/>
            <person name="Yu S.Y."/>
            <person name="Choi S.-H."/>
            <person name="Lee D.H."/>
            <person name="Yoon H."/>
            <person name="Kim B.-Y."/>
            <person name="Lee J.H."/>
            <person name="Lee J.-S."/>
        </authorList>
    </citation>
    <scope>NUCLEOTIDE SEQUENCE [LARGE SCALE GENOMIC DNA]</scope>
    <source>
        <strain evidence="5 6">KGMB02528</strain>
    </source>
</reference>
<evidence type="ECO:0000313" key="5">
    <source>
        <dbReference type="EMBL" id="NMF55501.1"/>
    </source>
</evidence>
<dbReference type="Pfam" id="PF24894">
    <property type="entry name" value="Hexapep_GlmU"/>
    <property type="match status" value="1"/>
</dbReference>
<dbReference type="InterPro" id="IPR029044">
    <property type="entry name" value="Nucleotide-diphossugar_trans"/>
</dbReference>
<dbReference type="SUPFAM" id="SSF53448">
    <property type="entry name" value="Nucleotide-diphospho-sugar transferases"/>
    <property type="match status" value="1"/>
</dbReference>
<proteinExistence type="inferred from homology"/>
<dbReference type="CDD" id="cd04651">
    <property type="entry name" value="LbH_G1P_AT_C"/>
    <property type="match status" value="1"/>
</dbReference>
<dbReference type="Proteomes" id="UP000546970">
    <property type="component" value="Unassembled WGS sequence"/>
</dbReference>
<evidence type="ECO:0000259" key="3">
    <source>
        <dbReference type="Pfam" id="PF00483"/>
    </source>
</evidence>
<sequence length="377" mass="41728">MINRKAIGYITANYTCRTSSKLTECRPLAALPVFGRYRLIDFPLSNMMNAGIKTVGVVMPGNYRSLIDHMESGRDWMLDRKKGGLFLLPGNAFGASKRGMRFLLRDIIANKTLFQRSDLPYVVMCGCNIIFNIDLAEIIDAHERSGAHATMVYCRAEREHDNDVTALEIGEAGRVHALHAGCSFGDNKFLDCCVINRDVLLDIIDNYQDVDHLDLFEAIEPEFGRIDVCSYEFKGLALGVFDEQSYYQRSMEMLRPDLNDRLFNPDRPIMTKAHDAPPAKYCTGSTVCNSLVSAGCLIQGTVRGSILARDVIVEHGASVSNSIIMQSCVIRSGARVENAIVDKNNVIPAQTELRGTPDATLIIPKAPLATKELATLD</sequence>
<keyword evidence="6" id="KW-1185">Reference proteome</keyword>
<dbReference type="EMBL" id="JABBCP010000002">
    <property type="protein sequence ID" value="NMF55501.1"/>
    <property type="molecule type" value="Genomic_DNA"/>
</dbReference>
<accession>A0A7X9YIW6</accession>
<dbReference type="InterPro" id="IPR011832">
    <property type="entry name" value="GlgDAde_trans"/>
</dbReference>
<comment type="caution">
    <text evidence="5">The sequence shown here is derived from an EMBL/GenBank/DDBJ whole genome shotgun (WGS) entry which is preliminary data.</text>
</comment>
<organism evidence="5 6">
    <name type="scientific">Collinsella acetigenes</name>
    <dbReference type="NCBI Taxonomy" id="2713419"/>
    <lineage>
        <taxon>Bacteria</taxon>
        <taxon>Bacillati</taxon>
        <taxon>Actinomycetota</taxon>
        <taxon>Coriobacteriia</taxon>
        <taxon>Coriobacteriales</taxon>
        <taxon>Coriobacteriaceae</taxon>
        <taxon>Collinsella</taxon>
    </lineage>
</organism>
<dbReference type="Pfam" id="PF00483">
    <property type="entry name" value="NTP_transferase"/>
    <property type="match status" value="1"/>
</dbReference>
<dbReference type="EC" id="2.7.7.27" evidence="5"/>
<protein>
    <submittedName>
        <fullName evidence="5">Glucose-1-phosphate adenylyltransferase subunit GlgD</fullName>
        <ecNumber evidence="5">2.7.7.27</ecNumber>
    </submittedName>
</protein>
<comment type="similarity">
    <text evidence="1">Belongs to the bacterial/plant glucose-1-phosphate adenylyltransferase family.</text>
</comment>
<dbReference type="RefSeq" id="WP_169277171.1">
    <property type="nucleotide sequence ID" value="NZ_JABBCP010000002.1"/>
</dbReference>
<dbReference type="CDD" id="cd02508">
    <property type="entry name" value="ADP_Glucose_PP"/>
    <property type="match status" value="1"/>
</dbReference>
<dbReference type="Gene3D" id="2.160.10.10">
    <property type="entry name" value="Hexapeptide repeat proteins"/>
    <property type="match status" value="1"/>
</dbReference>
<dbReference type="NCBIfam" id="TIGR02092">
    <property type="entry name" value="glgD"/>
    <property type="match status" value="1"/>
</dbReference>
<dbReference type="GO" id="GO:0005978">
    <property type="term" value="P:glycogen biosynthetic process"/>
    <property type="evidence" value="ECO:0007669"/>
    <property type="project" value="UniProtKB-KW"/>
</dbReference>
<dbReference type="InterPro" id="IPR056818">
    <property type="entry name" value="GlmU/GlgC-like_hexapep"/>
</dbReference>
<dbReference type="PANTHER" id="PTHR43523">
    <property type="entry name" value="GLUCOSE-1-PHOSPHATE ADENYLYLTRANSFERASE-RELATED"/>
    <property type="match status" value="1"/>
</dbReference>
<name>A0A7X9YIW6_9ACTN</name>
<gene>
    <name evidence="5" type="primary">glgD</name>
    <name evidence="5" type="ORF">HF320_04050</name>
</gene>
<feature type="domain" description="Nucleotidyl transferase" evidence="3">
    <location>
        <begin position="22"/>
        <end position="176"/>
    </location>
</feature>
<evidence type="ECO:0000256" key="2">
    <source>
        <dbReference type="ARBA" id="ARBA00023056"/>
    </source>
</evidence>
<evidence type="ECO:0000259" key="4">
    <source>
        <dbReference type="Pfam" id="PF24894"/>
    </source>
</evidence>
<keyword evidence="5" id="KW-0548">Nucleotidyltransferase</keyword>
<keyword evidence="2" id="KW-0320">Glycogen biosynthesis</keyword>
<dbReference type="AlphaFoldDB" id="A0A7X9YIW6"/>
<dbReference type="SUPFAM" id="SSF51161">
    <property type="entry name" value="Trimeric LpxA-like enzymes"/>
    <property type="match status" value="1"/>
</dbReference>
<dbReference type="GO" id="GO:0008878">
    <property type="term" value="F:glucose-1-phosphate adenylyltransferase activity"/>
    <property type="evidence" value="ECO:0007669"/>
    <property type="project" value="UniProtKB-EC"/>
</dbReference>
<dbReference type="InterPro" id="IPR005835">
    <property type="entry name" value="NTP_transferase_dom"/>
</dbReference>
<keyword evidence="5" id="KW-0808">Transferase</keyword>
<dbReference type="Gene3D" id="3.90.550.10">
    <property type="entry name" value="Spore Coat Polysaccharide Biosynthesis Protein SpsA, Chain A"/>
    <property type="match status" value="1"/>
</dbReference>
<dbReference type="InterPro" id="IPR011831">
    <property type="entry name" value="ADP-Glc_PPase"/>
</dbReference>
<feature type="domain" description="Glucose-1-phosphate adenylyltransferase/Bifunctional protein GlmU-like C-terminal hexapeptide" evidence="4">
    <location>
        <begin position="278"/>
        <end position="352"/>
    </location>
</feature>